<reference evidence="2 3" key="1">
    <citation type="submission" date="2020-08" db="EMBL/GenBank/DDBJ databases">
        <title>Genome public.</title>
        <authorList>
            <person name="Liu C."/>
            <person name="Sun Q."/>
        </authorList>
    </citation>
    <scope>NUCLEOTIDE SEQUENCE [LARGE SCALE GENOMIC DNA]</scope>
    <source>
        <strain evidence="2 3">BX1</strain>
    </source>
</reference>
<dbReference type="PANTHER" id="PTHR38457:SF1">
    <property type="entry name" value="REGULATOR ABRB-RELATED"/>
    <property type="match status" value="1"/>
</dbReference>
<evidence type="ECO:0000256" key="1">
    <source>
        <dbReference type="SAM" id="Phobius"/>
    </source>
</evidence>
<gene>
    <name evidence="2" type="ORF">H8717_03985</name>
</gene>
<keyword evidence="1" id="KW-0812">Transmembrane</keyword>
<protein>
    <submittedName>
        <fullName evidence="2">AbrB family transcriptional regulator</fullName>
    </submittedName>
</protein>
<proteinExistence type="predicted"/>
<evidence type="ECO:0000313" key="3">
    <source>
        <dbReference type="Proteomes" id="UP000658131"/>
    </source>
</evidence>
<evidence type="ECO:0000313" key="2">
    <source>
        <dbReference type="EMBL" id="MBC8575574.1"/>
    </source>
</evidence>
<organism evidence="2 3">
    <name type="scientific">Yanshouia hominis</name>
    <dbReference type="NCBI Taxonomy" id="2763673"/>
    <lineage>
        <taxon>Bacteria</taxon>
        <taxon>Bacillati</taxon>
        <taxon>Bacillota</taxon>
        <taxon>Clostridia</taxon>
        <taxon>Eubacteriales</taxon>
        <taxon>Oscillospiraceae</taxon>
        <taxon>Yanshouia</taxon>
    </lineage>
</organism>
<keyword evidence="1" id="KW-0472">Membrane</keyword>
<name>A0ABR7NGQ0_9FIRM</name>
<dbReference type="RefSeq" id="WP_262399198.1">
    <property type="nucleotide sequence ID" value="NZ_JACRTB010000005.1"/>
</dbReference>
<feature type="transmembrane region" description="Helical" evidence="1">
    <location>
        <begin position="332"/>
        <end position="354"/>
    </location>
</feature>
<sequence length="357" mass="37881">MVVWGKVLLTLLAGGCCGWLMLKKKVPAGILVGAICGSTLLNLCFGSALMPANAKLAAQITTGAFLGCGITREDIRHLPQVARPFAVVIGCFLATNLLMGFLIWWTTPLDLLTSLLCSMPGGVSDTPLIAMDMGADVPKVAVLQFVRMVFGIGALPGIIVMIDRADARKNDRGAAPERTAASKPGSSDGHTGTASSLLLTLAVSAAGGIFGRWLGISAGTLTFSMIFAMLFKIGIYPRAHCPLWLRRIAQLLSGCCIGSSIAREDVLELRYLVLPALLLMVGYILNCVLTGRLVHRLFGLSNREGMLSASPAGATEMAFIAADMGVNSPNLIVLQICRLITVMAVFPQIFALILRFF</sequence>
<dbReference type="PIRSF" id="PIRSF038991">
    <property type="entry name" value="Protein_AbrB"/>
    <property type="match status" value="1"/>
</dbReference>
<dbReference type="PANTHER" id="PTHR38457">
    <property type="entry name" value="REGULATOR ABRB-RELATED"/>
    <property type="match status" value="1"/>
</dbReference>
<dbReference type="NCBIfam" id="TIGR03082">
    <property type="entry name" value="Gneg_AbrB_dup"/>
    <property type="match status" value="2"/>
</dbReference>
<dbReference type="Proteomes" id="UP000658131">
    <property type="component" value="Unassembled WGS sequence"/>
</dbReference>
<feature type="transmembrane region" description="Helical" evidence="1">
    <location>
        <begin position="274"/>
        <end position="294"/>
    </location>
</feature>
<dbReference type="InterPro" id="IPR017516">
    <property type="entry name" value="AbrB_dup"/>
</dbReference>
<feature type="transmembrane region" description="Helical" evidence="1">
    <location>
        <begin position="141"/>
        <end position="162"/>
    </location>
</feature>
<dbReference type="Pfam" id="PF05145">
    <property type="entry name" value="AbrB"/>
    <property type="match status" value="2"/>
</dbReference>
<keyword evidence="1" id="KW-1133">Transmembrane helix</keyword>
<dbReference type="InterPro" id="IPR007820">
    <property type="entry name" value="AbrB_fam"/>
</dbReference>
<feature type="transmembrane region" description="Helical" evidence="1">
    <location>
        <begin position="216"/>
        <end position="236"/>
    </location>
</feature>
<feature type="transmembrane region" description="Helical" evidence="1">
    <location>
        <begin position="29"/>
        <end position="50"/>
    </location>
</feature>
<dbReference type="EMBL" id="JACRTB010000005">
    <property type="protein sequence ID" value="MBC8575574.1"/>
    <property type="molecule type" value="Genomic_DNA"/>
</dbReference>
<keyword evidence="3" id="KW-1185">Reference proteome</keyword>
<feature type="transmembrane region" description="Helical" evidence="1">
    <location>
        <begin position="85"/>
        <end position="105"/>
    </location>
</feature>
<feature type="transmembrane region" description="Helical" evidence="1">
    <location>
        <begin position="192"/>
        <end position="210"/>
    </location>
</feature>
<comment type="caution">
    <text evidence="2">The sequence shown here is derived from an EMBL/GenBank/DDBJ whole genome shotgun (WGS) entry which is preliminary data.</text>
</comment>
<accession>A0ABR7NGQ0</accession>
<feature type="transmembrane region" description="Helical" evidence="1">
    <location>
        <begin position="6"/>
        <end position="22"/>
    </location>
</feature>